<comment type="catalytic activity">
    <reaction evidence="9">
        <text>L-seryl-[protein] + ATP = O-phospho-L-seryl-[protein] + ADP + H(+)</text>
        <dbReference type="Rhea" id="RHEA:17989"/>
        <dbReference type="Rhea" id="RHEA-COMP:9863"/>
        <dbReference type="Rhea" id="RHEA-COMP:11604"/>
        <dbReference type="ChEBI" id="CHEBI:15378"/>
        <dbReference type="ChEBI" id="CHEBI:29999"/>
        <dbReference type="ChEBI" id="CHEBI:30616"/>
        <dbReference type="ChEBI" id="CHEBI:83421"/>
        <dbReference type="ChEBI" id="CHEBI:456216"/>
        <dbReference type="EC" id="2.7.11.25"/>
    </reaction>
</comment>
<evidence type="ECO:0000313" key="14">
    <source>
        <dbReference type="Proteomes" id="UP001633002"/>
    </source>
</evidence>
<evidence type="ECO:0000256" key="8">
    <source>
        <dbReference type="ARBA" id="ARBA00047559"/>
    </source>
</evidence>
<name>A0ABD3HUV8_9MARC</name>
<protein>
    <recommendedName>
        <fullName evidence="2">mitogen-activated protein kinase kinase kinase</fullName>
        <ecNumber evidence="2">2.7.11.25</ecNumber>
    </recommendedName>
</protein>
<dbReference type="SUPFAM" id="SSF56112">
    <property type="entry name" value="Protein kinase-like (PK-like)"/>
    <property type="match status" value="1"/>
</dbReference>
<dbReference type="InterPro" id="IPR050538">
    <property type="entry name" value="MAP_kinase_kinase_kinase"/>
</dbReference>
<feature type="compositionally biased region" description="Acidic residues" evidence="11">
    <location>
        <begin position="439"/>
        <end position="450"/>
    </location>
</feature>
<comment type="catalytic activity">
    <reaction evidence="8">
        <text>L-threonyl-[protein] + ATP = O-phospho-L-threonyl-[protein] + ADP + H(+)</text>
        <dbReference type="Rhea" id="RHEA:46608"/>
        <dbReference type="Rhea" id="RHEA-COMP:11060"/>
        <dbReference type="Rhea" id="RHEA-COMP:11605"/>
        <dbReference type="ChEBI" id="CHEBI:15378"/>
        <dbReference type="ChEBI" id="CHEBI:30013"/>
        <dbReference type="ChEBI" id="CHEBI:30616"/>
        <dbReference type="ChEBI" id="CHEBI:61977"/>
        <dbReference type="ChEBI" id="CHEBI:456216"/>
        <dbReference type="EC" id="2.7.11.25"/>
    </reaction>
</comment>
<dbReference type="InterPro" id="IPR008271">
    <property type="entry name" value="Ser/Thr_kinase_AS"/>
</dbReference>
<keyword evidence="6" id="KW-0418">Kinase</keyword>
<feature type="compositionally biased region" description="Basic and acidic residues" evidence="11">
    <location>
        <begin position="418"/>
        <end position="438"/>
    </location>
</feature>
<dbReference type="EC" id="2.7.11.25" evidence="2"/>
<evidence type="ECO:0000256" key="6">
    <source>
        <dbReference type="ARBA" id="ARBA00022777"/>
    </source>
</evidence>
<feature type="region of interest" description="Disordered" evidence="11">
    <location>
        <begin position="300"/>
        <end position="452"/>
    </location>
</feature>
<comment type="similarity">
    <text evidence="1">Belongs to the protein kinase superfamily. STE Ser/Thr protein kinase family. MAP kinase kinase kinase subfamily.</text>
</comment>
<dbReference type="GO" id="GO:0004709">
    <property type="term" value="F:MAP kinase kinase kinase activity"/>
    <property type="evidence" value="ECO:0007669"/>
    <property type="project" value="UniProtKB-EC"/>
</dbReference>
<reference evidence="13 14" key="1">
    <citation type="submission" date="2024-09" db="EMBL/GenBank/DDBJ databases">
        <title>Chromosome-scale assembly of Riccia sorocarpa.</title>
        <authorList>
            <person name="Paukszto L."/>
        </authorList>
    </citation>
    <scope>NUCLEOTIDE SEQUENCE [LARGE SCALE GENOMIC DNA]</scope>
    <source>
        <strain evidence="13">LP-2024</strain>
        <tissue evidence="13">Aerial parts of the thallus</tissue>
    </source>
</reference>
<feature type="region of interest" description="Disordered" evidence="11">
    <location>
        <begin position="118"/>
        <end position="156"/>
    </location>
</feature>
<evidence type="ECO:0000256" key="7">
    <source>
        <dbReference type="ARBA" id="ARBA00022840"/>
    </source>
</evidence>
<accession>A0ABD3HUV8</accession>
<dbReference type="PROSITE" id="PS50011">
    <property type="entry name" value="PROTEIN_KINASE_DOM"/>
    <property type="match status" value="1"/>
</dbReference>
<dbReference type="InterPro" id="IPR011009">
    <property type="entry name" value="Kinase-like_dom_sf"/>
</dbReference>
<gene>
    <name evidence="13" type="ORF">R1sor_008202</name>
</gene>
<evidence type="ECO:0000256" key="2">
    <source>
        <dbReference type="ARBA" id="ARBA00012406"/>
    </source>
</evidence>
<sequence length="864" mass="94578">METLRGKLTPHGSKGGGDGRKGDRGGATPPRKLERKFATKNINYEHNNRRRSGSKYDESSFGDSDSNHSREDPYVFHDYRVLGKASVESMKEVCEFLGLPAPQSLGITREDWDASKLPTHSSVLSTESVSSAQEDSSDFTFDVSPPPSHLPPSVRKVFRDANRDFNDSGVGEETVNYAVSSPSARDADASAGGSLGGNNRAEGQDRILEIKSNRHVWVARSSSMPAFQKLSFSPPGSLYTTGTPRPLQDENRMLHPDPRTHILRAQSQPTHMSSEFSIPAYETGGIGEDTVLESNNVPLKKSESVGSDRVTADETVSNLASVHREEPVPRVREVDASSRSSSYSDSSGEFSSNYSPRDPSRSPDQRRFNKKQDVADVKAGTPTKQGLLNRPPPMSLTSVSPDAFSSHDLLNGLGPDDVSVRRPESDSDDDAHERHATAEQEEEPYTDVDSPEVIHDRPMEPVVEVVSPSPVQIALVPEGKKATDAVDSANERVDEVEVRLSETESGGEVISSAEMQTQRLEEGIMAINLTESPVHVDQVQHPNSSESDNTQTVAFPWTKGELLGAGSFGTVFEAVDSHGRFFAVKEVSLVDTDKNAQQCVTQLEQEINLLSGFKHENIVQYLGTERADGKLYIFLELVSKGSLASLSKKIRLTHSHIMAYTRQILRGLKYLHDMNIVHRDIKCANILVDVRGTCKLADFGLAKQISALDQLKSCKGSAYWMAPEVIDPKKTYWLAADIWSLGCSVLEMFTGSPPFGDQEWYRVLWKVGHGEAPPIPEDLSEDAQDFLRQCLQINPSDRPSATVLLQHRFLSGSVTPTSSGHLNPQLAVGSLQTITEERSGDFATTATGTYRASPGDSPLPNGHS</sequence>
<dbReference type="PROSITE" id="PS00107">
    <property type="entry name" value="PROTEIN_KINASE_ATP"/>
    <property type="match status" value="1"/>
</dbReference>
<evidence type="ECO:0000256" key="9">
    <source>
        <dbReference type="ARBA" id="ARBA00048329"/>
    </source>
</evidence>
<keyword evidence="5 10" id="KW-0547">Nucleotide-binding</keyword>
<feature type="compositionally biased region" description="Low complexity" evidence="11">
    <location>
        <begin position="121"/>
        <end position="131"/>
    </location>
</feature>
<feature type="compositionally biased region" description="Basic and acidic residues" evidence="11">
    <location>
        <begin position="358"/>
        <end position="376"/>
    </location>
</feature>
<dbReference type="Pfam" id="PF00069">
    <property type="entry name" value="Pkinase"/>
    <property type="match status" value="1"/>
</dbReference>
<feature type="compositionally biased region" description="Basic and acidic residues" evidence="11">
    <location>
        <begin position="65"/>
        <end position="74"/>
    </location>
</feature>
<evidence type="ECO:0000256" key="1">
    <source>
        <dbReference type="ARBA" id="ARBA00006529"/>
    </source>
</evidence>
<dbReference type="EMBL" id="JBJQOH010000003">
    <property type="protein sequence ID" value="KAL3694551.1"/>
    <property type="molecule type" value="Genomic_DNA"/>
</dbReference>
<evidence type="ECO:0000313" key="13">
    <source>
        <dbReference type="EMBL" id="KAL3694551.1"/>
    </source>
</evidence>
<feature type="region of interest" description="Disordered" evidence="11">
    <location>
        <begin position="840"/>
        <end position="864"/>
    </location>
</feature>
<dbReference type="PANTHER" id="PTHR48016:SF29">
    <property type="entry name" value="MITOGEN-ACTIVATED PROTEIN KINASE KINASE KINASE 1-RELATED"/>
    <property type="match status" value="1"/>
</dbReference>
<dbReference type="Gene3D" id="1.10.510.10">
    <property type="entry name" value="Transferase(Phosphotransferase) domain 1"/>
    <property type="match status" value="1"/>
</dbReference>
<feature type="domain" description="Protein kinase" evidence="12">
    <location>
        <begin position="557"/>
        <end position="810"/>
    </location>
</feature>
<dbReference type="FunFam" id="1.10.510.10:FF:000359">
    <property type="entry name" value="Mitogen-activated protein kinase 1, putative, expressed"/>
    <property type="match status" value="1"/>
</dbReference>
<dbReference type="PANTHER" id="PTHR48016">
    <property type="entry name" value="MAP KINASE KINASE KINASE SSK2-RELATED-RELATED"/>
    <property type="match status" value="1"/>
</dbReference>
<proteinExistence type="inferred from homology"/>
<evidence type="ECO:0000259" key="12">
    <source>
        <dbReference type="PROSITE" id="PS50011"/>
    </source>
</evidence>
<dbReference type="Proteomes" id="UP001633002">
    <property type="component" value="Unassembled WGS sequence"/>
</dbReference>
<feature type="region of interest" description="Disordered" evidence="11">
    <location>
        <begin position="180"/>
        <end position="200"/>
    </location>
</feature>
<dbReference type="InterPro" id="IPR017441">
    <property type="entry name" value="Protein_kinase_ATP_BS"/>
</dbReference>
<keyword evidence="4" id="KW-0808">Transferase</keyword>
<evidence type="ECO:0000256" key="5">
    <source>
        <dbReference type="ARBA" id="ARBA00022741"/>
    </source>
</evidence>
<keyword evidence="3" id="KW-0723">Serine/threonine-protein kinase</keyword>
<evidence type="ECO:0000256" key="11">
    <source>
        <dbReference type="SAM" id="MobiDB-lite"/>
    </source>
</evidence>
<keyword evidence="14" id="KW-1185">Reference proteome</keyword>
<evidence type="ECO:0000256" key="3">
    <source>
        <dbReference type="ARBA" id="ARBA00022527"/>
    </source>
</evidence>
<evidence type="ECO:0000256" key="10">
    <source>
        <dbReference type="PROSITE-ProRule" id="PRU10141"/>
    </source>
</evidence>
<dbReference type="GO" id="GO:0005524">
    <property type="term" value="F:ATP binding"/>
    <property type="evidence" value="ECO:0007669"/>
    <property type="project" value="UniProtKB-UniRule"/>
</dbReference>
<feature type="region of interest" description="Disordered" evidence="11">
    <location>
        <begin position="1"/>
        <end position="74"/>
    </location>
</feature>
<dbReference type="AlphaFoldDB" id="A0ABD3HUV8"/>
<keyword evidence="7 10" id="KW-0067">ATP-binding</keyword>
<evidence type="ECO:0000256" key="4">
    <source>
        <dbReference type="ARBA" id="ARBA00022679"/>
    </source>
</evidence>
<organism evidence="13 14">
    <name type="scientific">Riccia sorocarpa</name>
    <dbReference type="NCBI Taxonomy" id="122646"/>
    <lineage>
        <taxon>Eukaryota</taxon>
        <taxon>Viridiplantae</taxon>
        <taxon>Streptophyta</taxon>
        <taxon>Embryophyta</taxon>
        <taxon>Marchantiophyta</taxon>
        <taxon>Marchantiopsida</taxon>
        <taxon>Marchantiidae</taxon>
        <taxon>Marchantiales</taxon>
        <taxon>Ricciaceae</taxon>
        <taxon>Riccia</taxon>
    </lineage>
</organism>
<dbReference type="SMART" id="SM00220">
    <property type="entry name" value="S_TKc"/>
    <property type="match status" value="1"/>
</dbReference>
<feature type="compositionally biased region" description="Low complexity" evidence="11">
    <location>
        <begin position="337"/>
        <end position="357"/>
    </location>
</feature>
<feature type="binding site" evidence="10">
    <location>
        <position position="585"/>
    </location>
    <ligand>
        <name>ATP</name>
        <dbReference type="ChEBI" id="CHEBI:30616"/>
    </ligand>
</feature>
<feature type="compositionally biased region" description="Basic and acidic residues" evidence="11">
    <location>
        <begin position="322"/>
        <end position="336"/>
    </location>
</feature>
<dbReference type="InterPro" id="IPR000719">
    <property type="entry name" value="Prot_kinase_dom"/>
</dbReference>
<comment type="caution">
    <text evidence="13">The sequence shown here is derived from an EMBL/GenBank/DDBJ whole genome shotgun (WGS) entry which is preliminary data.</text>
</comment>
<dbReference type="PROSITE" id="PS00108">
    <property type="entry name" value="PROTEIN_KINASE_ST"/>
    <property type="match status" value="1"/>
</dbReference>